<dbReference type="GO" id="GO:0000155">
    <property type="term" value="F:phosphorelay sensor kinase activity"/>
    <property type="evidence" value="ECO:0007669"/>
    <property type="project" value="InterPro"/>
</dbReference>
<evidence type="ECO:0000256" key="3">
    <source>
        <dbReference type="ARBA" id="ARBA00022553"/>
    </source>
</evidence>
<dbReference type="PROSITE" id="PS50109">
    <property type="entry name" value="HIS_KIN"/>
    <property type="match status" value="1"/>
</dbReference>
<dbReference type="Gene3D" id="3.30.450.20">
    <property type="entry name" value="PAS domain"/>
    <property type="match status" value="2"/>
</dbReference>
<dbReference type="InterPro" id="IPR013656">
    <property type="entry name" value="PAS_4"/>
</dbReference>
<evidence type="ECO:0000313" key="11">
    <source>
        <dbReference type="Proteomes" id="UP000483379"/>
    </source>
</evidence>
<reference evidence="10 11" key="1">
    <citation type="submission" date="2020-02" db="EMBL/GenBank/DDBJ databases">
        <title>Genome sequences of Thiorhodococcus mannitoliphagus and Thiorhodococcus minor, purple sulfur photosynthetic bacteria in the gammaproteobacterial family, Chromatiaceae.</title>
        <authorList>
            <person name="Aviles F.A."/>
            <person name="Meyer T.E."/>
            <person name="Kyndt J.A."/>
        </authorList>
    </citation>
    <scope>NUCLEOTIDE SEQUENCE [LARGE SCALE GENOMIC DNA]</scope>
    <source>
        <strain evidence="10 11">DSM 11518</strain>
    </source>
</reference>
<dbReference type="InterPro" id="IPR035965">
    <property type="entry name" value="PAS-like_dom_sf"/>
</dbReference>
<dbReference type="SMART" id="SM00091">
    <property type="entry name" value="PAS"/>
    <property type="match status" value="1"/>
</dbReference>
<dbReference type="InterPro" id="IPR003594">
    <property type="entry name" value="HATPase_dom"/>
</dbReference>
<keyword evidence="5" id="KW-0547">Nucleotide-binding</keyword>
<dbReference type="InterPro" id="IPR036890">
    <property type="entry name" value="HATPase_C_sf"/>
</dbReference>
<dbReference type="GO" id="GO:0005524">
    <property type="term" value="F:ATP binding"/>
    <property type="evidence" value="ECO:0007669"/>
    <property type="project" value="UniProtKB-KW"/>
</dbReference>
<dbReference type="Pfam" id="PF08448">
    <property type="entry name" value="PAS_4"/>
    <property type="match status" value="1"/>
</dbReference>
<evidence type="ECO:0000256" key="7">
    <source>
        <dbReference type="ARBA" id="ARBA00022840"/>
    </source>
</evidence>
<dbReference type="InterPro" id="IPR005467">
    <property type="entry name" value="His_kinase_dom"/>
</dbReference>
<dbReference type="InterPro" id="IPR004358">
    <property type="entry name" value="Sig_transdc_His_kin-like_C"/>
</dbReference>
<evidence type="ECO:0000256" key="1">
    <source>
        <dbReference type="ARBA" id="ARBA00000085"/>
    </source>
</evidence>
<evidence type="ECO:0000256" key="6">
    <source>
        <dbReference type="ARBA" id="ARBA00022777"/>
    </source>
</evidence>
<feature type="domain" description="Histidine kinase" evidence="9">
    <location>
        <begin position="362"/>
        <end position="577"/>
    </location>
</feature>
<dbReference type="RefSeq" id="WP_164451523.1">
    <property type="nucleotide sequence ID" value="NZ_JAAIJQ010000011.1"/>
</dbReference>
<organism evidence="10 11">
    <name type="scientific">Thiorhodococcus minor</name>
    <dbReference type="NCBI Taxonomy" id="57489"/>
    <lineage>
        <taxon>Bacteria</taxon>
        <taxon>Pseudomonadati</taxon>
        <taxon>Pseudomonadota</taxon>
        <taxon>Gammaproteobacteria</taxon>
        <taxon>Chromatiales</taxon>
        <taxon>Chromatiaceae</taxon>
        <taxon>Thiorhodococcus</taxon>
    </lineage>
</organism>
<dbReference type="AlphaFoldDB" id="A0A6M0JV03"/>
<proteinExistence type="predicted"/>
<dbReference type="Gene3D" id="3.30.565.10">
    <property type="entry name" value="Histidine kinase-like ATPase, C-terminal domain"/>
    <property type="match status" value="1"/>
</dbReference>
<dbReference type="InterPro" id="IPR000014">
    <property type="entry name" value="PAS"/>
</dbReference>
<keyword evidence="4" id="KW-0808">Transferase</keyword>
<dbReference type="EC" id="2.7.13.3" evidence="2"/>
<dbReference type="Proteomes" id="UP000483379">
    <property type="component" value="Unassembled WGS sequence"/>
</dbReference>
<keyword evidence="11" id="KW-1185">Reference proteome</keyword>
<gene>
    <name evidence="10" type="ORF">G3446_05565</name>
</gene>
<dbReference type="Gene3D" id="1.10.287.130">
    <property type="match status" value="1"/>
</dbReference>
<evidence type="ECO:0000259" key="9">
    <source>
        <dbReference type="PROSITE" id="PS50109"/>
    </source>
</evidence>
<dbReference type="SMART" id="SM00387">
    <property type="entry name" value="HATPase_c"/>
    <property type="match status" value="1"/>
</dbReference>
<dbReference type="EMBL" id="JAAIJQ010000011">
    <property type="protein sequence ID" value="NEV61370.1"/>
    <property type="molecule type" value="Genomic_DNA"/>
</dbReference>
<evidence type="ECO:0000256" key="4">
    <source>
        <dbReference type="ARBA" id="ARBA00022679"/>
    </source>
</evidence>
<dbReference type="SUPFAM" id="SSF55874">
    <property type="entry name" value="ATPase domain of HSP90 chaperone/DNA topoisomerase II/histidine kinase"/>
    <property type="match status" value="1"/>
</dbReference>
<dbReference type="PANTHER" id="PTHR43065:SF10">
    <property type="entry name" value="PEROXIDE STRESS-ACTIVATED HISTIDINE KINASE MAK3"/>
    <property type="match status" value="1"/>
</dbReference>
<evidence type="ECO:0000256" key="8">
    <source>
        <dbReference type="ARBA" id="ARBA00023012"/>
    </source>
</evidence>
<comment type="caution">
    <text evidence="10">The sequence shown here is derived from an EMBL/GenBank/DDBJ whole genome shotgun (WGS) entry which is preliminary data.</text>
</comment>
<name>A0A6M0JV03_9GAMM</name>
<keyword evidence="7" id="KW-0067">ATP-binding</keyword>
<keyword evidence="8" id="KW-0902">Two-component regulatory system</keyword>
<dbReference type="Pfam" id="PF13188">
    <property type="entry name" value="PAS_8"/>
    <property type="match status" value="1"/>
</dbReference>
<dbReference type="InterPro" id="IPR003661">
    <property type="entry name" value="HisK_dim/P_dom"/>
</dbReference>
<protein>
    <recommendedName>
        <fullName evidence="2">histidine kinase</fullName>
        <ecNumber evidence="2">2.7.13.3</ecNumber>
    </recommendedName>
</protein>
<dbReference type="Pfam" id="PF02518">
    <property type="entry name" value="HATPase_c"/>
    <property type="match status" value="1"/>
</dbReference>
<keyword evidence="3" id="KW-0597">Phosphoprotein</keyword>
<accession>A0A6M0JV03</accession>
<evidence type="ECO:0000256" key="2">
    <source>
        <dbReference type="ARBA" id="ARBA00012438"/>
    </source>
</evidence>
<dbReference type="PANTHER" id="PTHR43065">
    <property type="entry name" value="SENSOR HISTIDINE KINASE"/>
    <property type="match status" value="1"/>
</dbReference>
<dbReference type="PRINTS" id="PR00344">
    <property type="entry name" value="BCTRLSENSOR"/>
</dbReference>
<sequence>MTGEGRGRGAPRGLRISEEGALLGLDRDALEAQFQRLMSSLDAACDANDAQRCLMLALRTHEVELELQSRALRETQAALRVSRDHYARLFEEAPVGYVVLSRRGLVRGANLTAATLLGKSKAQLEGWPFRRFIADGQSGDFSAHLRQVFDDSASPPAVCEMVLHLCDSVPTRVARLCSIRRDGVTGPECLSVMLDISTEHESERQRLAGDRLRQSVLDALPSQIAVLDQDGRLIASNRAWRDFSEEQGVSDSLRQALGLNAEGACTWEGDQPSDEVLSAARGIRDVIQRKRPAFSLEHPCETPQGRRWFLMRVLPLEGDQEGAVVAYLEITERRLAEEEARRARDALAQVARLNAVGILASSLIHELLQPLSSAGFYCSAAIQLAQGPAANPDRLVEVIRRIDDQVHRAGDIMERLRAFLRGRKMYKVAVSLDQVLKRAFELTLWFASDLKVDLRMNAPSGLPLVETDPVQIEQVLVNLICNAVQAIDAANCARREVTLDVIVAEREIELIVRDTGPGLPEGRHEAIFDIFESTNDSSLGLGLAISRAIAEGHGGRLWAEPAPAEGAAFHLTLPIALNDDLMDFSGSEPS</sequence>
<evidence type="ECO:0000256" key="5">
    <source>
        <dbReference type="ARBA" id="ARBA00022741"/>
    </source>
</evidence>
<evidence type="ECO:0000313" key="10">
    <source>
        <dbReference type="EMBL" id="NEV61370.1"/>
    </source>
</evidence>
<dbReference type="SUPFAM" id="SSF55785">
    <property type="entry name" value="PYP-like sensor domain (PAS domain)"/>
    <property type="match status" value="2"/>
</dbReference>
<comment type="catalytic activity">
    <reaction evidence="1">
        <text>ATP + protein L-histidine = ADP + protein N-phospho-L-histidine.</text>
        <dbReference type="EC" id="2.7.13.3"/>
    </reaction>
</comment>
<dbReference type="CDD" id="cd00082">
    <property type="entry name" value="HisKA"/>
    <property type="match status" value="1"/>
</dbReference>
<keyword evidence="6" id="KW-0418">Kinase</keyword>